<evidence type="ECO:0000313" key="2">
    <source>
        <dbReference type="EMBL" id="TWU47592.1"/>
    </source>
</evidence>
<dbReference type="EMBL" id="SJPW01000007">
    <property type="protein sequence ID" value="TWU47592.1"/>
    <property type="molecule type" value="Genomic_DNA"/>
</dbReference>
<proteinExistence type="predicted"/>
<comment type="caution">
    <text evidence="2">The sequence shown here is derived from an EMBL/GenBank/DDBJ whole genome shotgun (WGS) entry which is preliminary data.</text>
</comment>
<dbReference type="Proteomes" id="UP000318288">
    <property type="component" value="Unassembled WGS sequence"/>
</dbReference>
<keyword evidence="1" id="KW-0472">Membrane</keyword>
<sequence length="55" mass="5801">MKSVSVVRLKCLVDAVGTATLISLAHVFVSHYGAVTRSNLNSLLIFSASKFFGGS</sequence>
<keyword evidence="1" id="KW-0812">Transmembrane</keyword>
<protein>
    <submittedName>
        <fullName evidence="2">Uncharacterized protein</fullName>
    </submittedName>
</protein>
<gene>
    <name evidence="2" type="ORF">Poly51_53920</name>
</gene>
<feature type="transmembrane region" description="Helical" evidence="1">
    <location>
        <begin position="12"/>
        <end position="34"/>
    </location>
</feature>
<evidence type="ECO:0000256" key="1">
    <source>
        <dbReference type="SAM" id="Phobius"/>
    </source>
</evidence>
<organism evidence="2 3">
    <name type="scientific">Rubripirellula tenax</name>
    <dbReference type="NCBI Taxonomy" id="2528015"/>
    <lineage>
        <taxon>Bacteria</taxon>
        <taxon>Pseudomonadati</taxon>
        <taxon>Planctomycetota</taxon>
        <taxon>Planctomycetia</taxon>
        <taxon>Pirellulales</taxon>
        <taxon>Pirellulaceae</taxon>
        <taxon>Rubripirellula</taxon>
    </lineage>
</organism>
<evidence type="ECO:0000313" key="3">
    <source>
        <dbReference type="Proteomes" id="UP000318288"/>
    </source>
</evidence>
<dbReference type="AlphaFoldDB" id="A0A5C6EEZ0"/>
<keyword evidence="1" id="KW-1133">Transmembrane helix</keyword>
<name>A0A5C6EEZ0_9BACT</name>
<reference evidence="2 3" key="1">
    <citation type="submission" date="2019-02" db="EMBL/GenBank/DDBJ databases">
        <title>Deep-cultivation of Planctomycetes and their phenomic and genomic characterization uncovers novel biology.</title>
        <authorList>
            <person name="Wiegand S."/>
            <person name="Jogler M."/>
            <person name="Boedeker C."/>
            <person name="Pinto D."/>
            <person name="Vollmers J."/>
            <person name="Rivas-Marin E."/>
            <person name="Kohn T."/>
            <person name="Peeters S.H."/>
            <person name="Heuer A."/>
            <person name="Rast P."/>
            <person name="Oberbeckmann S."/>
            <person name="Bunk B."/>
            <person name="Jeske O."/>
            <person name="Meyerdierks A."/>
            <person name="Storesund J.E."/>
            <person name="Kallscheuer N."/>
            <person name="Luecker S."/>
            <person name="Lage O.M."/>
            <person name="Pohl T."/>
            <person name="Merkel B.J."/>
            <person name="Hornburger P."/>
            <person name="Mueller R.-W."/>
            <person name="Bruemmer F."/>
            <person name="Labrenz M."/>
            <person name="Spormann A.M."/>
            <person name="Op Den Camp H."/>
            <person name="Overmann J."/>
            <person name="Amann R."/>
            <person name="Jetten M.S.M."/>
            <person name="Mascher T."/>
            <person name="Medema M.H."/>
            <person name="Devos D.P."/>
            <person name="Kaster A.-K."/>
            <person name="Ovreas L."/>
            <person name="Rohde M."/>
            <person name="Galperin M.Y."/>
            <person name="Jogler C."/>
        </authorList>
    </citation>
    <scope>NUCLEOTIDE SEQUENCE [LARGE SCALE GENOMIC DNA]</scope>
    <source>
        <strain evidence="2 3">Poly51</strain>
    </source>
</reference>
<keyword evidence="3" id="KW-1185">Reference proteome</keyword>
<accession>A0A5C6EEZ0</accession>